<feature type="transmembrane region" description="Helical" evidence="6">
    <location>
        <begin position="165"/>
        <end position="183"/>
    </location>
</feature>
<name>A0A0T5PCA3_9RHOB</name>
<feature type="transmembrane region" description="Helical" evidence="6">
    <location>
        <begin position="275"/>
        <end position="293"/>
    </location>
</feature>
<dbReference type="STRING" id="540747.SAMN04488031_103507"/>
<dbReference type="InterPro" id="IPR020846">
    <property type="entry name" value="MFS_dom"/>
</dbReference>
<dbReference type="PROSITE" id="PS50850">
    <property type="entry name" value="MFS"/>
    <property type="match status" value="1"/>
</dbReference>
<dbReference type="GO" id="GO:0022857">
    <property type="term" value="F:transmembrane transporter activity"/>
    <property type="evidence" value="ECO:0007669"/>
    <property type="project" value="InterPro"/>
</dbReference>
<evidence type="ECO:0000313" key="9">
    <source>
        <dbReference type="EMBL" id="QEW26297.1"/>
    </source>
</evidence>
<keyword evidence="2" id="KW-1003">Cell membrane</keyword>
<evidence type="ECO:0000313" key="8">
    <source>
        <dbReference type="EMBL" id="KRS18800.1"/>
    </source>
</evidence>
<dbReference type="InterPro" id="IPR036259">
    <property type="entry name" value="MFS_trans_sf"/>
</dbReference>
<sequence>MTYFHSLSAAGFAATAISYGPGRVGFGLFVPAFSGAFSLDGTTIGLISSLGFGGFFLALLTAQYLLNRQGPEVPVLAGLASATVGMALVAAAPSLPVLAAGVFLASASAGFAWTPFNDAVHRKIRDIDRATALSEISTGTSIGIALAGAAALAMVFTGLSWRLCWALFAGASALALVANWASLRHVEKDPEAVARRSWRALMEPSIVPMLTVGFAFGFTSSIYISFAARHIADAGGVPGVPGAATPAVVFLCFGLAGLAGLMTSRFRSALGLTPLLRLTMAAGAGSLALAALLPGNWLGLAGSAGLQGVHVMVISAVLAFWSERLFPAMPTLSFTAALLATAAGNILGPAVAGTVSDTLGMTAMFMAAAVVPASVALSLRGRYVREYPAALGAAA</sequence>
<dbReference type="Gene3D" id="1.20.1250.20">
    <property type="entry name" value="MFS general substrate transporter like domains"/>
    <property type="match status" value="1"/>
</dbReference>
<dbReference type="InterPro" id="IPR050189">
    <property type="entry name" value="MFS_Efflux_Transporters"/>
</dbReference>
<comment type="subcellular location">
    <subcellularLocation>
        <location evidence="1">Cell membrane</location>
        <topology evidence="1">Multi-pass membrane protein</topology>
    </subcellularLocation>
</comment>
<dbReference type="OrthoDB" id="2957247at2"/>
<dbReference type="PATRIC" id="fig|540747.5.peg.2302"/>
<evidence type="ECO:0000259" key="7">
    <source>
        <dbReference type="PROSITE" id="PS50850"/>
    </source>
</evidence>
<evidence type="ECO:0000256" key="4">
    <source>
        <dbReference type="ARBA" id="ARBA00022989"/>
    </source>
</evidence>
<evidence type="ECO:0000256" key="1">
    <source>
        <dbReference type="ARBA" id="ARBA00004651"/>
    </source>
</evidence>
<evidence type="ECO:0000256" key="6">
    <source>
        <dbReference type="SAM" id="Phobius"/>
    </source>
</evidence>
<dbReference type="PANTHER" id="PTHR43124">
    <property type="entry name" value="PURINE EFFLUX PUMP PBUE"/>
    <property type="match status" value="1"/>
</dbReference>
<dbReference type="RefSeq" id="WP_057813417.1">
    <property type="nucleotide sequence ID" value="NZ_CP031598.1"/>
</dbReference>
<evidence type="ECO:0000256" key="2">
    <source>
        <dbReference type="ARBA" id="ARBA00022475"/>
    </source>
</evidence>
<keyword evidence="3 6" id="KW-0812">Transmembrane</keyword>
<proteinExistence type="predicted"/>
<reference evidence="9 11" key="2">
    <citation type="submission" date="2018-08" db="EMBL/GenBank/DDBJ databases">
        <title>Genetic Globetrotter - A new plasmid hitch-hiking vast phylogenetic and geographic distances.</title>
        <authorList>
            <person name="Vollmers J."/>
            <person name="Petersen J."/>
        </authorList>
    </citation>
    <scope>NUCLEOTIDE SEQUENCE [LARGE SCALE GENOMIC DNA]</scope>
    <source>
        <strain evidence="9 11">DSM 26383</strain>
    </source>
</reference>
<dbReference type="SUPFAM" id="SSF103473">
    <property type="entry name" value="MFS general substrate transporter"/>
    <property type="match status" value="1"/>
</dbReference>
<keyword evidence="5 6" id="KW-0472">Membrane</keyword>
<keyword evidence="4 6" id="KW-1133">Transmembrane helix</keyword>
<dbReference type="Pfam" id="PF07690">
    <property type="entry name" value="MFS_1"/>
    <property type="match status" value="1"/>
</dbReference>
<gene>
    <name evidence="9" type="ORF">RIdsm_02095</name>
    <name evidence="8" type="ORF">XM52_03665</name>
</gene>
<accession>A0A0T5PCA3</accession>
<feature type="transmembrane region" description="Helical" evidence="6">
    <location>
        <begin position="73"/>
        <end position="91"/>
    </location>
</feature>
<reference evidence="8 10" key="1">
    <citation type="submission" date="2015-04" db="EMBL/GenBank/DDBJ databases">
        <title>The draft genome sequence of Roseovarius indicus B108T.</title>
        <authorList>
            <person name="Li G."/>
            <person name="Lai Q."/>
            <person name="Shao Z."/>
            <person name="Yan P."/>
        </authorList>
    </citation>
    <scope>NUCLEOTIDE SEQUENCE [LARGE SCALE GENOMIC DNA]</scope>
    <source>
        <strain evidence="8 10">B108</strain>
    </source>
</reference>
<feature type="transmembrane region" description="Helical" evidence="6">
    <location>
        <begin position="46"/>
        <end position="66"/>
    </location>
</feature>
<protein>
    <submittedName>
        <fullName evidence="9">Phosphoglycerate transporter family protein</fullName>
    </submittedName>
</protein>
<evidence type="ECO:0000256" key="3">
    <source>
        <dbReference type="ARBA" id="ARBA00022692"/>
    </source>
</evidence>
<feature type="transmembrane region" description="Helical" evidence="6">
    <location>
        <begin position="299"/>
        <end position="320"/>
    </location>
</feature>
<evidence type="ECO:0000313" key="10">
    <source>
        <dbReference type="Proteomes" id="UP000051401"/>
    </source>
</evidence>
<dbReference type="GO" id="GO:0005886">
    <property type="term" value="C:plasma membrane"/>
    <property type="evidence" value="ECO:0007669"/>
    <property type="project" value="UniProtKB-SubCell"/>
</dbReference>
<dbReference type="EMBL" id="CP031598">
    <property type="protein sequence ID" value="QEW26297.1"/>
    <property type="molecule type" value="Genomic_DNA"/>
</dbReference>
<dbReference type="PANTHER" id="PTHR43124:SF3">
    <property type="entry name" value="CHLORAMPHENICOL EFFLUX PUMP RV0191"/>
    <property type="match status" value="1"/>
</dbReference>
<dbReference type="AlphaFoldDB" id="A0A0T5PCA3"/>
<feature type="transmembrane region" description="Helical" evidence="6">
    <location>
        <begin position="244"/>
        <end position="263"/>
    </location>
</feature>
<feature type="transmembrane region" description="Helical" evidence="6">
    <location>
        <begin position="358"/>
        <end position="379"/>
    </location>
</feature>
<organism evidence="8 10">
    <name type="scientific">Roseovarius indicus</name>
    <dbReference type="NCBI Taxonomy" id="540747"/>
    <lineage>
        <taxon>Bacteria</taxon>
        <taxon>Pseudomonadati</taxon>
        <taxon>Pseudomonadota</taxon>
        <taxon>Alphaproteobacteria</taxon>
        <taxon>Rhodobacterales</taxon>
        <taxon>Roseobacteraceae</taxon>
        <taxon>Roseovarius</taxon>
    </lineage>
</organism>
<feature type="transmembrane region" description="Helical" evidence="6">
    <location>
        <begin position="136"/>
        <end position="159"/>
    </location>
</feature>
<dbReference type="KEGG" id="rid:RIdsm_02095"/>
<evidence type="ECO:0000256" key="5">
    <source>
        <dbReference type="ARBA" id="ARBA00023136"/>
    </source>
</evidence>
<dbReference type="InterPro" id="IPR011701">
    <property type="entry name" value="MFS"/>
</dbReference>
<dbReference type="EMBL" id="LAXI01000002">
    <property type="protein sequence ID" value="KRS18800.1"/>
    <property type="molecule type" value="Genomic_DNA"/>
</dbReference>
<feature type="transmembrane region" description="Helical" evidence="6">
    <location>
        <begin position="97"/>
        <end position="116"/>
    </location>
</feature>
<dbReference type="Proteomes" id="UP000051401">
    <property type="component" value="Unassembled WGS sequence"/>
</dbReference>
<feature type="transmembrane region" description="Helical" evidence="6">
    <location>
        <begin position="332"/>
        <end position="352"/>
    </location>
</feature>
<dbReference type="Proteomes" id="UP000325785">
    <property type="component" value="Chromosome"/>
</dbReference>
<feature type="domain" description="Major facilitator superfamily (MFS) profile" evidence="7">
    <location>
        <begin position="6"/>
        <end position="395"/>
    </location>
</feature>
<keyword evidence="10" id="KW-1185">Reference proteome</keyword>
<feature type="transmembrane region" description="Helical" evidence="6">
    <location>
        <begin position="204"/>
        <end position="224"/>
    </location>
</feature>
<evidence type="ECO:0000313" key="11">
    <source>
        <dbReference type="Proteomes" id="UP000325785"/>
    </source>
</evidence>